<dbReference type="EC" id="2.6.1.37" evidence="6"/>
<evidence type="ECO:0000256" key="4">
    <source>
        <dbReference type="ARBA" id="ARBA00022898"/>
    </source>
</evidence>
<keyword evidence="5 11" id="KW-0670">Pyruvate</keyword>
<evidence type="ECO:0000256" key="7">
    <source>
        <dbReference type="ARBA" id="ARBA00049460"/>
    </source>
</evidence>
<dbReference type="EMBL" id="CP048620">
    <property type="protein sequence ID" value="QPJ64476.1"/>
    <property type="molecule type" value="Genomic_DNA"/>
</dbReference>
<dbReference type="KEGG" id="nva:G3M78_03310"/>
<dbReference type="Gene3D" id="3.40.640.10">
    <property type="entry name" value="Type I PLP-dependent aspartate aminotransferase-like (Major domain)"/>
    <property type="match status" value="1"/>
</dbReference>
<dbReference type="GO" id="GO:0019700">
    <property type="term" value="P:organic phosphonate catabolic process"/>
    <property type="evidence" value="ECO:0007669"/>
    <property type="project" value="InterPro"/>
</dbReference>
<evidence type="ECO:0000256" key="2">
    <source>
        <dbReference type="ARBA" id="ARBA00022576"/>
    </source>
</evidence>
<dbReference type="NCBIfam" id="TIGR03301">
    <property type="entry name" value="PhnW-AepZ"/>
    <property type="match status" value="1"/>
</dbReference>
<dbReference type="Gene3D" id="3.90.1150.10">
    <property type="entry name" value="Aspartate Aminotransferase, domain 1"/>
    <property type="match status" value="1"/>
</dbReference>
<gene>
    <name evidence="11" type="ORF">G3M78_03310</name>
</gene>
<dbReference type="AlphaFoldDB" id="A0A7T0C0X6"/>
<accession>A0A7T0C0X6</accession>
<dbReference type="Proteomes" id="UP000594464">
    <property type="component" value="Chromosome"/>
</dbReference>
<dbReference type="PIRSF" id="PIRSF000524">
    <property type="entry name" value="SPT"/>
    <property type="match status" value="1"/>
</dbReference>
<evidence type="ECO:0000259" key="10">
    <source>
        <dbReference type="Pfam" id="PF00266"/>
    </source>
</evidence>
<dbReference type="InterPro" id="IPR024169">
    <property type="entry name" value="SP_NH2Trfase/AEP_transaminase"/>
</dbReference>
<dbReference type="NCBIfam" id="NF010006">
    <property type="entry name" value="PRK13479.1"/>
    <property type="match status" value="1"/>
</dbReference>
<keyword evidence="3 11" id="KW-0808">Transferase</keyword>
<evidence type="ECO:0000256" key="8">
    <source>
        <dbReference type="PIRSR" id="PIRSR000524-1"/>
    </source>
</evidence>
<evidence type="ECO:0000256" key="1">
    <source>
        <dbReference type="ARBA" id="ARBA00001933"/>
    </source>
</evidence>
<dbReference type="GO" id="GO:0047304">
    <property type="term" value="F:2-aminoethylphosphonate-pyruvate transaminase activity"/>
    <property type="evidence" value="ECO:0007669"/>
    <property type="project" value="UniProtKB-EC"/>
</dbReference>
<dbReference type="InterPro" id="IPR000192">
    <property type="entry name" value="Aminotrans_V_dom"/>
</dbReference>
<feature type="domain" description="Aminotransferase class V" evidence="10">
    <location>
        <begin position="25"/>
        <end position="290"/>
    </location>
</feature>
<evidence type="ECO:0000256" key="6">
    <source>
        <dbReference type="ARBA" id="ARBA00044521"/>
    </source>
</evidence>
<organism evidence="11 12">
    <name type="scientific">Candidatus Nitrohelix vancouverensis</name>
    <dbReference type="NCBI Taxonomy" id="2705534"/>
    <lineage>
        <taxon>Bacteria</taxon>
        <taxon>Pseudomonadati</taxon>
        <taxon>Nitrospinota/Tectimicrobiota group</taxon>
        <taxon>Nitrospinota</taxon>
        <taxon>Nitrospinia</taxon>
        <taxon>Nitrospinales</taxon>
        <taxon>Nitrospinaceae</taxon>
        <taxon>Candidatus Nitrohelix</taxon>
    </lineage>
</organism>
<feature type="modified residue" description="N6-(pyridoxal phosphate)lysine" evidence="9">
    <location>
        <position position="195"/>
    </location>
</feature>
<dbReference type="InterPro" id="IPR012703">
    <property type="entry name" value="NH2EtPonate_pyrv_transaminase"/>
</dbReference>
<dbReference type="Pfam" id="PF00266">
    <property type="entry name" value="Aminotran_5"/>
    <property type="match status" value="1"/>
</dbReference>
<proteinExistence type="inferred from homology"/>
<dbReference type="PANTHER" id="PTHR42778">
    <property type="entry name" value="2-AMINOETHYLPHOSPHONATE--PYRUVATE TRANSAMINASE"/>
    <property type="match status" value="1"/>
</dbReference>
<dbReference type="SUPFAM" id="SSF53383">
    <property type="entry name" value="PLP-dependent transferases"/>
    <property type="match status" value="1"/>
</dbReference>
<keyword evidence="2 11" id="KW-0032">Aminotransferase</keyword>
<evidence type="ECO:0000313" key="11">
    <source>
        <dbReference type="EMBL" id="QPJ64476.1"/>
    </source>
</evidence>
<evidence type="ECO:0000256" key="3">
    <source>
        <dbReference type="ARBA" id="ARBA00022679"/>
    </source>
</evidence>
<sequence>MPNPPRKILLNPGPATTSQAVKEAMVASDICPREKEFQTVLETLCRELTRVVHGGNRYECILFAGSGTAVMDACINSVVPPGKKILIVNNGAYGQRMVNIAAAYGIEVVEYALPGDTPPDLHELDRRLQGDSDIACVAMIHHETTTGLLNPVKEAGAIVHKLDRVFIVDAISSYAALPISIEDWKIDFLLSTSNKCIQGMAGIGIVIADREKLEKTAFYPKRSYYLNLHQQYAYFKKSGQLPFTAPVQVVYALAQATKEYFEEGEANRWARYQGNWKLLYQGLIELGYRMLLPVERESGVLIAVREPTHPKFDFNDLHDRLYEMGFTIYPGKIETNRTFRLAVIGDLYVEDMNQFLASLRRAMEAMGIQGNLYPEQ</sequence>
<protein>
    <recommendedName>
        <fullName evidence="6">2-aminoethylphosphonate--pyruvate transaminase</fullName>
        <ecNumber evidence="6">2.6.1.37</ecNumber>
    </recommendedName>
</protein>
<dbReference type="PANTHER" id="PTHR42778:SF1">
    <property type="entry name" value="2-AMINOETHYLPHOSPHONATE--PYRUVATE TRANSAMINASE"/>
    <property type="match status" value="1"/>
</dbReference>
<evidence type="ECO:0000313" key="12">
    <source>
        <dbReference type="Proteomes" id="UP000594464"/>
    </source>
</evidence>
<keyword evidence="4 9" id="KW-0663">Pyridoxal phosphate</keyword>
<dbReference type="InterPro" id="IPR015424">
    <property type="entry name" value="PyrdxlP-dep_Trfase"/>
</dbReference>
<dbReference type="InterPro" id="IPR015421">
    <property type="entry name" value="PyrdxlP-dep_Trfase_major"/>
</dbReference>
<dbReference type="InterPro" id="IPR015422">
    <property type="entry name" value="PyrdxlP-dep_Trfase_small"/>
</dbReference>
<reference evidence="12" key="1">
    <citation type="submission" date="2020-02" db="EMBL/GenBank/DDBJ databases">
        <title>Genomic and physiological characterization of two novel Nitrospinaceae genera.</title>
        <authorList>
            <person name="Mueller A.J."/>
            <person name="Jung M.-Y."/>
            <person name="Strachan C.R."/>
            <person name="Herbold C.W."/>
            <person name="Kirkegaard R.H."/>
            <person name="Daims H."/>
        </authorList>
    </citation>
    <scope>NUCLEOTIDE SEQUENCE [LARGE SCALE GENOMIC DNA]</scope>
</reference>
<name>A0A7T0C0X6_9BACT</name>
<feature type="binding site" evidence="8">
    <location>
        <position position="340"/>
    </location>
    <ligand>
        <name>substrate</name>
    </ligand>
</feature>
<evidence type="ECO:0000256" key="5">
    <source>
        <dbReference type="ARBA" id="ARBA00023317"/>
    </source>
</evidence>
<dbReference type="HAMAP" id="MF_01376">
    <property type="entry name" value="PhnW_aminotrans_5"/>
    <property type="match status" value="1"/>
</dbReference>
<evidence type="ECO:0000256" key="9">
    <source>
        <dbReference type="PIRSR" id="PIRSR000524-50"/>
    </source>
</evidence>
<comment type="cofactor">
    <cofactor evidence="1 9">
        <name>pyridoxal 5'-phosphate</name>
        <dbReference type="ChEBI" id="CHEBI:597326"/>
    </cofactor>
</comment>
<comment type="catalytic activity">
    <reaction evidence="7">
        <text>(2-aminoethyl)phosphonate + pyruvate = phosphonoacetaldehyde + L-alanine</text>
        <dbReference type="Rhea" id="RHEA:17021"/>
        <dbReference type="ChEBI" id="CHEBI:15361"/>
        <dbReference type="ChEBI" id="CHEBI:57418"/>
        <dbReference type="ChEBI" id="CHEBI:57972"/>
        <dbReference type="ChEBI" id="CHEBI:58383"/>
        <dbReference type="EC" id="2.6.1.37"/>
    </reaction>
</comment>